<dbReference type="InterPro" id="IPR050638">
    <property type="entry name" value="AA-Vitamin_Transporters"/>
</dbReference>
<dbReference type="Proteomes" id="UP000176651">
    <property type="component" value="Unassembled WGS sequence"/>
</dbReference>
<name>A0A1F4NRE1_UNCK3</name>
<evidence type="ECO:0000313" key="9">
    <source>
        <dbReference type="Proteomes" id="UP000176651"/>
    </source>
</evidence>
<sequence length="256" mass="27067">AFLSLLLYYLVKRPKLRLDLTRSEIYSLVLSGVVGFVAAPLFSVVGLRYITGTTAGLFAGLSAILVMVLGFIILREKPRNVQLVGSLIALAGVYVFLSNGVWGGSLFGITMIALAELSYAFSTVLTRLVVRGPGDETMITSLVGAGIGTAILLPVGFLSGGMAGVLQWQALVTVLVVGVIFGFAGMMWSAVLDQLQAIEAAILQNTMLIQIALLAIIFLREHITLNNVVGGVAVVFGAYLVDSGSIRRGQYAKSPT</sequence>
<evidence type="ECO:0000256" key="2">
    <source>
        <dbReference type="ARBA" id="ARBA00022475"/>
    </source>
</evidence>
<evidence type="ECO:0000259" key="7">
    <source>
        <dbReference type="Pfam" id="PF00892"/>
    </source>
</evidence>
<dbReference type="EMBL" id="META01000006">
    <property type="protein sequence ID" value="OGB74034.1"/>
    <property type="molecule type" value="Genomic_DNA"/>
</dbReference>
<evidence type="ECO:0000256" key="6">
    <source>
        <dbReference type="SAM" id="Phobius"/>
    </source>
</evidence>
<dbReference type="STRING" id="1798535.A2V68_01560"/>
<feature type="transmembrane region" description="Helical" evidence="6">
    <location>
        <begin position="200"/>
        <end position="219"/>
    </location>
</feature>
<comment type="subcellular location">
    <subcellularLocation>
        <location evidence="1">Cell membrane</location>
        <topology evidence="1">Multi-pass membrane protein</topology>
    </subcellularLocation>
</comment>
<comment type="caution">
    <text evidence="8">The sequence shown here is derived from an EMBL/GenBank/DDBJ whole genome shotgun (WGS) entry which is preliminary data.</text>
</comment>
<feature type="non-terminal residue" evidence="8">
    <location>
        <position position="1"/>
    </location>
</feature>
<keyword evidence="5 6" id="KW-0472">Membrane</keyword>
<accession>A0A1F4NRE1</accession>
<proteinExistence type="predicted"/>
<dbReference type="Pfam" id="PF00892">
    <property type="entry name" value="EamA"/>
    <property type="match status" value="2"/>
</dbReference>
<gene>
    <name evidence="8" type="ORF">A2V68_01560</name>
</gene>
<evidence type="ECO:0000256" key="1">
    <source>
        <dbReference type="ARBA" id="ARBA00004651"/>
    </source>
</evidence>
<organism evidence="8 9">
    <name type="scientific">candidate division Kazan bacterium RBG_13_50_9</name>
    <dbReference type="NCBI Taxonomy" id="1798535"/>
    <lineage>
        <taxon>Bacteria</taxon>
        <taxon>Bacteria division Kazan-3B-28</taxon>
    </lineage>
</organism>
<feature type="domain" description="EamA" evidence="7">
    <location>
        <begin position="107"/>
        <end position="241"/>
    </location>
</feature>
<feature type="transmembrane region" description="Helical" evidence="6">
    <location>
        <begin position="56"/>
        <end position="74"/>
    </location>
</feature>
<keyword evidence="3 6" id="KW-0812">Transmembrane</keyword>
<feature type="transmembrane region" description="Helical" evidence="6">
    <location>
        <begin position="108"/>
        <end position="130"/>
    </location>
</feature>
<evidence type="ECO:0000256" key="3">
    <source>
        <dbReference type="ARBA" id="ARBA00022692"/>
    </source>
</evidence>
<feature type="transmembrane region" description="Helical" evidence="6">
    <location>
        <begin position="142"/>
        <end position="162"/>
    </location>
</feature>
<dbReference type="InterPro" id="IPR000620">
    <property type="entry name" value="EamA_dom"/>
</dbReference>
<keyword evidence="4 6" id="KW-1133">Transmembrane helix</keyword>
<feature type="transmembrane region" description="Helical" evidence="6">
    <location>
        <begin position="25"/>
        <end position="50"/>
    </location>
</feature>
<evidence type="ECO:0000256" key="5">
    <source>
        <dbReference type="ARBA" id="ARBA00023136"/>
    </source>
</evidence>
<feature type="domain" description="EamA" evidence="7">
    <location>
        <begin position="2"/>
        <end position="97"/>
    </location>
</feature>
<evidence type="ECO:0000313" key="8">
    <source>
        <dbReference type="EMBL" id="OGB74034.1"/>
    </source>
</evidence>
<feature type="transmembrane region" description="Helical" evidence="6">
    <location>
        <begin position="168"/>
        <end position="188"/>
    </location>
</feature>
<dbReference type="SUPFAM" id="SSF103481">
    <property type="entry name" value="Multidrug resistance efflux transporter EmrE"/>
    <property type="match status" value="2"/>
</dbReference>
<feature type="transmembrane region" description="Helical" evidence="6">
    <location>
        <begin position="81"/>
        <end position="102"/>
    </location>
</feature>
<dbReference type="GO" id="GO:0005886">
    <property type="term" value="C:plasma membrane"/>
    <property type="evidence" value="ECO:0007669"/>
    <property type="project" value="UniProtKB-SubCell"/>
</dbReference>
<dbReference type="PANTHER" id="PTHR32322:SF18">
    <property type="entry name" value="S-ADENOSYLMETHIONINE_S-ADENOSYLHOMOCYSTEINE TRANSPORTER"/>
    <property type="match status" value="1"/>
</dbReference>
<evidence type="ECO:0000256" key="4">
    <source>
        <dbReference type="ARBA" id="ARBA00022989"/>
    </source>
</evidence>
<feature type="transmembrane region" description="Helical" evidence="6">
    <location>
        <begin position="225"/>
        <end position="241"/>
    </location>
</feature>
<dbReference type="InterPro" id="IPR037185">
    <property type="entry name" value="EmrE-like"/>
</dbReference>
<keyword evidence="2" id="KW-1003">Cell membrane</keyword>
<protein>
    <recommendedName>
        <fullName evidence="7">EamA domain-containing protein</fullName>
    </recommendedName>
</protein>
<reference evidence="8 9" key="1">
    <citation type="journal article" date="2016" name="Nat. Commun.">
        <title>Thousands of microbial genomes shed light on interconnected biogeochemical processes in an aquifer system.</title>
        <authorList>
            <person name="Anantharaman K."/>
            <person name="Brown C.T."/>
            <person name="Hug L.A."/>
            <person name="Sharon I."/>
            <person name="Castelle C.J."/>
            <person name="Probst A.J."/>
            <person name="Thomas B.C."/>
            <person name="Singh A."/>
            <person name="Wilkins M.J."/>
            <person name="Karaoz U."/>
            <person name="Brodie E.L."/>
            <person name="Williams K.H."/>
            <person name="Hubbard S.S."/>
            <person name="Banfield J.F."/>
        </authorList>
    </citation>
    <scope>NUCLEOTIDE SEQUENCE [LARGE SCALE GENOMIC DNA]</scope>
</reference>
<dbReference type="Gene3D" id="1.10.3730.20">
    <property type="match status" value="1"/>
</dbReference>
<dbReference type="PANTHER" id="PTHR32322">
    <property type="entry name" value="INNER MEMBRANE TRANSPORTER"/>
    <property type="match status" value="1"/>
</dbReference>
<dbReference type="AlphaFoldDB" id="A0A1F4NRE1"/>